<dbReference type="EMBL" id="FUYQ01000002">
    <property type="protein sequence ID" value="SKB30988.1"/>
    <property type="molecule type" value="Genomic_DNA"/>
</dbReference>
<accession>A0A1T5A7T4</accession>
<gene>
    <name evidence="1" type="ORF">SAMN05660349_00523</name>
</gene>
<reference evidence="2" key="1">
    <citation type="submission" date="2017-02" db="EMBL/GenBank/DDBJ databases">
        <authorList>
            <person name="Varghese N."/>
            <person name="Submissions S."/>
        </authorList>
    </citation>
    <scope>NUCLEOTIDE SEQUENCE [LARGE SCALE GENOMIC DNA]</scope>
    <source>
        <strain evidence="2">DSM 24967</strain>
    </source>
</reference>
<sequence>MVTRLFNLSVVIKLCKSYCDSPKNDRTIVVLNQAEKGIAYRIEFVGEYLLSMPL</sequence>
<evidence type="ECO:0000313" key="1">
    <source>
        <dbReference type="EMBL" id="SKB30988.1"/>
    </source>
</evidence>
<name>A0A1T5A7T4_9BACT</name>
<dbReference type="Proteomes" id="UP000190852">
    <property type="component" value="Unassembled WGS sequence"/>
</dbReference>
<organism evidence="1 2">
    <name type="scientific">Parabacteroides chartae</name>
    <dbReference type="NCBI Taxonomy" id="1037355"/>
    <lineage>
        <taxon>Bacteria</taxon>
        <taxon>Pseudomonadati</taxon>
        <taxon>Bacteroidota</taxon>
        <taxon>Bacteroidia</taxon>
        <taxon>Bacteroidales</taxon>
        <taxon>Tannerellaceae</taxon>
        <taxon>Parabacteroides</taxon>
    </lineage>
</organism>
<proteinExistence type="predicted"/>
<evidence type="ECO:0000313" key="2">
    <source>
        <dbReference type="Proteomes" id="UP000190852"/>
    </source>
</evidence>
<protein>
    <submittedName>
        <fullName evidence="1">Uncharacterized protein</fullName>
    </submittedName>
</protein>
<dbReference type="AlphaFoldDB" id="A0A1T5A7T4"/>
<keyword evidence="2" id="KW-1185">Reference proteome</keyword>